<feature type="transmembrane region" description="Helical" evidence="2">
    <location>
        <begin position="280"/>
        <end position="304"/>
    </location>
</feature>
<dbReference type="EMBL" id="NBII01000004">
    <property type="protein sequence ID" value="PAV19420.1"/>
    <property type="molecule type" value="Genomic_DNA"/>
</dbReference>
<keyword evidence="4" id="KW-1185">Reference proteome</keyword>
<sequence length="474" mass="52733">MIPSKSNEQSPLWQKRLFNINDLMGAAVLRKSFLIGTDLRFNTWRPNPIVLYPKVPSSPLFYLPLHLSSALMAIGIDAVSIVSLFTECILYGFFVFLFSVSIYVLVHRRRSKREKINKPMLIVSCIMFVLATVHVGSDLRRVMEAYLGQQDAVKYFQMVNTVIYSIKSTAYCMQTLVGDGFMWYRLYLIWGGDKRVCFPILICFIASIGVGIGALQGFARASPSAPVFITELHDWIVSFFSLTLFTNFSCTILIAARILYVHKRMSAALAKTSSGKDGSVFPAAMIIIESGSIYSACLIILLSLYLSGSFAQYILLDAVTQMIGIVFSLIIVRVGLGLSTDAVEYASGEVLSTFAAGQGRRSNKSGAHARNPMHRNNPRPPRPVFTLSGFTTTKGSMTDTTNSSSEFSESTFDPTAKYQPFEGEGKIPEDNEDLESGRSHDGPLELEEDMTYAENHEMHNRIRVTRAIETSRVL</sequence>
<proteinExistence type="predicted"/>
<evidence type="ECO:0000313" key="3">
    <source>
        <dbReference type="EMBL" id="PAV19420.1"/>
    </source>
</evidence>
<feature type="transmembrane region" description="Helical" evidence="2">
    <location>
        <begin position="235"/>
        <end position="260"/>
    </location>
</feature>
<name>A0A286UIH0_9AGAM</name>
<dbReference type="STRING" id="2282107.A0A286UIH0"/>
<feature type="compositionally biased region" description="Basic and acidic residues" evidence="1">
    <location>
        <begin position="423"/>
        <end position="443"/>
    </location>
</feature>
<evidence type="ECO:0000256" key="1">
    <source>
        <dbReference type="SAM" id="MobiDB-lite"/>
    </source>
</evidence>
<reference evidence="3 4" key="1">
    <citation type="journal article" date="2017" name="Mol. Ecol.">
        <title>Comparative and population genomic landscape of Phellinus noxius: A hypervariable fungus causing root rot in trees.</title>
        <authorList>
            <person name="Chung C.L."/>
            <person name="Lee T.J."/>
            <person name="Akiba M."/>
            <person name="Lee H.H."/>
            <person name="Kuo T.H."/>
            <person name="Liu D."/>
            <person name="Ke H.M."/>
            <person name="Yokoi T."/>
            <person name="Roa M.B."/>
            <person name="Lu M.J."/>
            <person name="Chang Y.Y."/>
            <person name="Ann P.J."/>
            <person name="Tsai J.N."/>
            <person name="Chen C.Y."/>
            <person name="Tzean S.S."/>
            <person name="Ota Y."/>
            <person name="Hattori T."/>
            <person name="Sahashi N."/>
            <person name="Liou R.F."/>
            <person name="Kikuchi T."/>
            <person name="Tsai I.J."/>
        </authorList>
    </citation>
    <scope>NUCLEOTIDE SEQUENCE [LARGE SCALE GENOMIC DNA]</scope>
    <source>
        <strain evidence="3 4">FFPRI411160</strain>
    </source>
</reference>
<dbReference type="Proteomes" id="UP000217199">
    <property type="component" value="Unassembled WGS sequence"/>
</dbReference>
<organism evidence="3 4">
    <name type="scientific">Pyrrhoderma noxium</name>
    <dbReference type="NCBI Taxonomy" id="2282107"/>
    <lineage>
        <taxon>Eukaryota</taxon>
        <taxon>Fungi</taxon>
        <taxon>Dikarya</taxon>
        <taxon>Basidiomycota</taxon>
        <taxon>Agaricomycotina</taxon>
        <taxon>Agaricomycetes</taxon>
        <taxon>Hymenochaetales</taxon>
        <taxon>Hymenochaetaceae</taxon>
        <taxon>Pyrrhoderma</taxon>
    </lineage>
</organism>
<accession>A0A286UIH0</accession>
<comment type="caution">
    <text evidence="3">The sequence shown here is derived from an EMBL/GenBank/DDBJ whole genome shotgun (WGS) entry which is preliminary data.</text>
</comment>
<evidence type="ECO:0000256" key="2">
    <source>
        <dbReference type="SAM" id="Phobius"/>
    </source>
</evidence>
<protein>
    <submittedName>
        <fullName evidence="3">Uncharacterized protein</fullName>
    </submittedName>
</protein>
<gene>
    <name evidence="3" type="ORF">PNOK_0435400</name>
</gene>
<dbReference type="AlphaFoldDB" id="A0A286UIH0"/>
<feature type="compositionally biased region" description="Low complexity" evidence="1">
    <location>
        <begin position="398"/>
        <end position="415"/>
    </location>
</feature>
<feature type="transmembrane region" description="Helical" evidence="2">
    <location>
        <begin position="60"/>
        <end position="83"/>
    </location>
</feature>
<feature type="transmembrane region" description="Helical" evidence="2">
    <location>
        <begin position="196"/>
        <end position="215"/>
    </location>
</feature>
<feature type="region of interest" description="Disordered" evidence="1">
    <location>
        <begin position="357"/>
        <end position="446"/>
    </location>
</feature>
<feature type="transmembrane region" description="Helical" evidence="2">
    <location>
        <begin position="89"/>
        <end position="107"/>
    </location>
</feature>
<feature type="compositionally biased region" description="Polar residues" evidence="1">
    <location>
        <begin position="388"/>
        <end position="397"/>
    </location>
</feature>
<evidence type="ECO:0000313" key="4">
    <source>
        <dbReference type="Proteomes" id="UP000217199"/>
    </source>
</evidence>
<feature type="transmembrane region" description="Helical" evidence="2">
    <location>
        <begin position="310"/>
        <end position="332"/>
    </location>
</feature>
<dbReference type="InParanoid" id="A0A286UIH0"/>
<keyword evidence="2" id="KW-0472">Membrane</keyword>
<keyword evidence="2" id="KW-0812">Transmembrane</keyword>
<dbReference type="OrthoDB" id="3354175at2759"/>
<feature type="transmembrane region" description="Helical" evidence="2">
    <location>
        <begin position="162"/>
        <end position="184"/>
    </location>
</feature>
<keyword evidence="2" id="KW-1133">Transmembrane helix</keyword>
<feature type="transmembrane region" description="Helical" evidence="2">
    <location>
        <begin position="119"/>
        <end position="137"/>
    </location>
</feature>